<proteinExistence type="predicted"/>
<accession>A0AAW1SYU0</accession>
<protein>
    <submittedName>
        <fullName evidence="2">Uncharacterized protein</fullName>
    </submittedName>
</protein>
<gene>
    <name evidence="2" type="ORF">WJX84_000357</name>
</gene>
<dbReference type="Proteomes" id="UP001485043">
    <property type="component" value="Unassembled WGS sequence"/>
</dbReference>
<name>A0AAW1SYU0_9CHLO</name>
<sequence>MEAVRHAMVRCPFLRNVAGKSGEAFAEHVAVQPERPYSGLEVDQSPRCPLAGLKDTFRKFHDPELGVVPLQSQRVADVERRLCRRPIHGHGSSPGSRGTTCTSGRPPGVSIPRNKQQRKVGGGGRPAYWKKYGPLGGLVPLGAKGELACPPAIVAARAFVAGLPPVQELRPKALHVKMASIALVAAAANIPFGAWRENFEKFSLGWFVAIHATIPFIALLRKGVVMPRWAILLTITGAIAGQTLDTQTL</sequence>
<evidence type="ECO:0000313" key="2">
    <source>
        <dbReference type="EMBL" id="KAK9861449.1"/>
    </source>
</evidence>
<dbReference type="AlphaFoldDB" id="A0AAW1SYU0"/>
<evidence type="ECO:0000256" key="1">
    <source>
        <dbReference type="SAM" id="MobiDB-lite"/>
    </source>
</evidence>
<feature type="region of interest" description="Disordered" evidence="1">
    <location>
        <begin position="85"/>
        <end position="123"/>
    </location>
</feature>
<dbReference type="PANTHER" id="PTHR31033:SF18">
    <property type="entry name" value="OS06G0115800 PROTEIN"/>
    <property type="match status" value="1"/>
</dbReference>
<evidence type="ECO:0000313" key="3">
    <source>
        <dbReference type="Proteomes" id="UP001485043"/>
    </source>
</evidence>
<keyword evidence="3" id="KW-1185">Reference proteome</keyword>
<dbReference type="PANTHER" id="PTHR31033">
    <property type="entry name" value="PROTEIN, PUTATIVE-RELATED"/>
    <property type="match status" value="1"/>
</dbReference>
<organism evidence="2 3">
    <name type="scientific">Apatococcus fuscideae</name>
    <dbReference type="NCBI Taxonomy" id="2026836"/>
    <lineage>
        <taxon>Eukaryota</taxon>
        <taxon>Viridiplantae</taxon>
        <taxon>Chlorophyta</taxon>
        <taxon>core chlorophytes</taxon>
        <taxon>Trebouxiophyceae</taxon>
        <taxon>Chlorellales</taxon>
        <taxon>Chlorellaceae</taxon>
        <taxon>Apatococcus</taxon>
    </lineage>
</organism>
<feature type="compositionally biased region" description="Polar residues" evidence="1">
    <location>
        <begin position="93"/>
        <end position="103"/>
    </location>
</feature>
<reference evidence="2 3" key="1">
    <citation type="journal article" date="2024" name="Nat. Commun.">
        <title>Phylogenomics reveals the evolutionary origins of lichenization in chlorophyte algae.</title>
        <authorList>
            <person name="Puginier C."/>
            <person name="Libourel C."/>
            <person name="Otte J."/>
            <person name="Skaloud P."/>
            <person name="Haon M."/>
            <person name="Grisel S."/>
            <person name="Petersen M."/>
            <person name="Berrin J.G."/>
            <person name="Delaux P.M."/>
            <person name="Dal Grande F."/>
            <person name="Keller J."/>
        </authorList>
    </citation>
    <scope>NUCLEOTIDE SEQUENCE [LARGE SCALE GENOMIC DNA]</scope>
    <source>
        <strain evidence="2 3">SAG 2523</strain>
    </source>
</reference>
<comment type="caution">
    <text evidence="2">The sequence shown here is derived from an EMBL/GenBank/DDBJ whole genome shotgun (WGS) entry which is preliminary data.</text>
</comment>
<dbReference type="EMBL" id="JALJOV010000757">
    <property type="protein sequence ID" value="KAK9861449.1"/>
    <property type="molecule type" value="Genomic_DNA"/>
</dbReference>